<evidence type="ECO:0000313" key="2">
    <source>
        <dbReference type="EMBL" id="MFG3009726.1"/>
    </source>
</evidence>
<organism evidence="2 3">
    <name type="scientific">Streptomyces cinerochromogenes</name>
    <dbReference type="NCBI Taxonomy" id="66422"/>
    <lineage>
        <taxon>Bacteria</taxon>
        <taxon>Bacillati</taxon>
        <taxon>Actinomycetota</taxon>
        <taxon>Actinomycetes</taxon>
        <taxon>Kitasatosporales</taxon>
        <taxon>Streptomycetaceae</taxon>
        <taxon>Streptomyces</taxon>
    </lineage>
</organism>
<proteinExistence type="predicted"/>
<reference evidence="2 3" key="1">
    <citation type="submission" date="2024-10" db="EMBL/GenBank/DDBJ databases">
        <title>The Natural Products Discovery Center: Release of the First 8490 Sequenced Strains for Exploring Actinobacteria Biosynthetic Diversity.</title>
        <authorList>
            <person name="Kalkreuter E."/>
            <person name="Kautsar S.A."/>
            <person name="Yang D."/>
            <person name="Bader C.D."/>
            <person name="Teijaro C.N."/>
            <person name="Fluegel L."/>
            <person name="Davis C.M."/>
            <person name="Simpson J.R."/>
            <person name="Lauterbach L."/>
            <person name="Steele A.D."/>
            <person name="Gui C."/>
            <person name="Meng S."/>
            <person name="Li G."/>
            <person name="Viehrig K."/>
            <person name="Ye F."/>
            <person name="Su P."/>
            <person name="Kiefer A.F."/>
            <person name="Nichols A."/>
            <person name="Cepeda A.J."/>
            <person name="Yan W."/>
            <person name="Fan B."/>
            <person name="Jiang Y."/>
            <person name="Adhikari A."/>
            <person name="Zheng C.-J."/>
            <person name="Schuster L."/>
            <person name="Cowan T.M."/>
            <person name="Smanski M.J."/>
            <person name="Chevrette M.G."/>
            <person name="De Carvalho L.P.S."/>
            <person name="Shen B."/>
        </authorList>
    </citation>
    <scope>NUCLEOTIDE SEQUENCE [LARGE SCALE GENOMIC DNA]</scope>
    <source>
        <strain evidence="2 3">NPDC048320</strain>
    </source>
</reference>
<accession>A0ABW7B1Y4</accession>
<sequence length="91" mass="9602">MLHHLVRLLLSFAVLVHAGHRRIAAALYAVLCTSVVWLRVDDASGPAGLLGGNLCTWVAPVLLPGLPMLSSGTTGPPWPAAPAPRPPRRAR</sequence>
<evidence type="ECO:0000313" key="3">
    <source>
        <dbReference type="Proteomes" id="UP001604267"/>
    </source>
</evidence>
<dbReference type="EMBL" id="JBICYV010000002">
    <property type="protein sequence ID" value="MFG3009726.1"/>
    <property type="molecule type" value="Genomic_DNA"/>
</dbReference>
<feature type="region of interest" description="Disordered" evidence="1">
    <location>
        <begin position="69"/>
        <end position="91"/>
    </location>
</feature>
<comment type="caution">
    <text evidence="2">The sequence shown here is derived from an EMBL/GenBank/DDBJ whole genome shotgun (WGS) entry which is preliminary data.</text>
</comment>
<dbReference type="Proteomes" id="UP001604267">
    <property type="component" value="Unassembled WGS sequence"/>
</dbReference>
<gene>
    <name evidence="2" type="ORF">ACGFZB_04575</name>
</gene>
<protein>
    <submittedName>
        <fullName evidence="2">Uncharacterized protein</fullName>
    </submittedName>
</protein>
<feature type="compositionally biased region" description="Pro residues" evidence="1">
    <location>
        <begin position="76"/>
        <end position="85"/>
    </location>
</feature>
<dbReference type="RefSeq" id="WP_392816079.1">
    <property type="nucleotide sequence ID" value="NZ_JBICYV010000002.1"/>
</dbReference>
<name>A0ABW7B1Y4_9ACTN</name>
<keyword evidence="3" id="KW-1185">Reference proteome</keyword>
<evidence type="ECO:0000256" key="1">
    <source>
        <dbReference type="SAM" id="MobiDB-lite"/>
    </source>
</evidence>